<sequence>MLVFVRLNYPVCFFKSLAVKPKCIFNCGKWNIYGCWDSSLVEFGLCAHIDQGIGLCLSQAYVGTENTIA</sequence>
<keyword evidence="2" id="KW-1185">Reference proteome</keyword>
<evidence type="ECO:0000313" key="2">
    <source>
        <dbReference type="Proteomes" id="UP000188320"/>
    </source>
</evidence>
<gene>
    <name evidence="1" type="ORF">AX774_g454</name>
</gene>
<evidence type="ECO:0000313" key="1">
    <source>
        <dbReference type="EMBL" id="OMH85990.1"/>
    </source>
</evidence>
<name>A0A1R1PYG0_ZANCU</name>
<protein>
    <submittedName>
        <fullName evidence="1">Uncharacterized protein</fullName>
    </submittedName>
</protein>
<dbReference type="AlphaFoldDB" id="A0A1R1PYG0"/>
<comment type="caution">
    <text evidence="1">The sequence shown here is derived from an EMBL/GenBank/DDBJ whole genome shotgun (WGS) entry which is preliminary data.</text>
</comment>
<dbReference type="Proteomes" id="UP000188320">
    <property type="component" value="Unassembled WGS sequence"/>
</dbReference>
<dbReference type="EMBL" id="LSSK01000025">
    <property type="protein sequence ID" value="OMH85990.1"/>
    <property type="molecule type" value="Genomic_DNA"/>
</dbReference>
<reference evidence="2" key="1">
    <citation type="submission" date="2017-01" db="EMBL/GenBank/DDBJ databases">
        <authorList>
            <person name="Wang Y."/>
            <person name="White M."/>
            <person name="Kvist S."/>
            <person name="Moncalvo J.-M."/>
        </authorList>
    </citation>
    <scope>NUCLEOTIDE SEQUENCE [LARGE SCALE GENOMIC DNA]</scope>
    <source>
        <strain evidence="2">COL-18-3</strain>
    </source>
</reference>
<accession>A0A1R1PYG0</accession>
<proteinExistence type="predicted"/>
<organism evidence="1 2">
    <name type="scientific">Zancudomyces culisetae</name>
    <name type="common">Gut fungus</name>
    <name type="synonym">Smittium culisetae</name>
    <dbReference type="NCBI Taxonomy" id="1213189"/>
    <lineage>
        <taxon>Eukaryota</taxon>
        <taxon>Fungi</taxon>
        <taxon>Fungi incertae sedis</taxon>
        <taxon>Zoopagomycota</taxon>
        <taxon>Kickxellomycotina</taxon>
        <taxon>Harpellomycetes</taxon>
        <taxon>Harpellales</taxon>
        <taxon>Legeriomycetaceae</taxon>
        <taxon>Zancudomyces</taxon>
    </lineage>
</organism>